<reference evidence="2 3" key="1">
    <citation type="submission" date="2016-11" db="EMBL/GenBank/DDBJ databases">
        <title>Paenibacillus species isolates.</title>
        <authorList>
            <person name="Beno S.M."/>
        </authorList>
    </citation>
    <scope>NUCLEOTIDE SEQUENCE [LARGE SCALE GENOMIC DNA]</scope>
    <source>
        <strain evidence="2 3">FSL R5-0378</strain>
    </source>
</reference>
<name>A0A1R1DWT6_9BACL</name>
<dbReference type="STRING" id="297318.BK138_35120"/>
<feature type="transmembrane region" description="Helical" evidence="1">
    <location>
        <begin position="153"/>
        <end position="170"/>
    </location>
</feature>
<feature type="transmembrane region" description="Helical" evidence="1">
    <location>
        <begin position="29"/>
        <end position="46"/>
    </location>
</feature>
<dbReference type="Proteomes" id="UP000187172">
    <property type="component" value="Unassembled WGS sequence"/>
</dbReference>
<evidence type="ECO:0000313" key="3">
    <source>
        <dbReference type="Proteomes" id="UP000187172"/>
    </source>
</evidence>
<keyword evidence="1" id="KW-0472">Membrane</keyword>
<dbReference type="InterPro" id="IPR048147">
    <property type="entry name" value="CBO0543-like"/>
</dbReference>
<feature type="transmembrane region" description="Helical" evidence="1">
    <location>
        <begin position="87"/>
        <end position="108"/>
    </location>
</feature>
<accession>A0A1R1DWT6</accession>
<evidence type="ECO:0000313" key="2">
    <source>
        <dbReference type="EMBL" id="OMF43996.1"/>
    </source>
</evidence>
<dbReference type="AlphaFoldDB" id="A0A1R1DWT6"/>
<proteinExistence type="predicted"/>
<evidence type="ECO:0000256" key="1">
    <source>
        <dbReference type="SAM" id="Phobius"/>
    </source>
</evidence>
<dbReference type="NCBIfam" id="NF041644">
    <property type="entry name" value="CBO0543_fam"/>
    <property type="match status" value="1"/>
</dbReference>
<organism evidence="2 3">
    <name type="scientific">Paenibacillus rhizosphaerae</name>
    <dbReference type="NCBI Taxonomy" id="297318"/>
    <lineage>
        <taxon>Bacteria</taxon>
        <taxon>Bacillati</taxon>
        <taxon>Bacillota</taxon>
        <taxon>Bacilli</taxon>
        <taxon>Bacillales</taxon>
        <taxon>Paenibacillaceae</taxon>
        <taxon>Paenibacillus</taxon>
    </lineage>
</organism>
<keyword evidence="1" id="KW-1133">Transmembrane helix</keyword>
<keyword evidence="3" id="KW-1185">Reference proteome</keyword>
<feature type="transmembrane region" description="Helical" evidence="1">
    <location>
        <begin position="58"/>
        <end position="81"/>
    </location>
</feature>
<keyword evidence="1" id="KW-0812">Transmembrane</keyword>
<gene>
    <name evidence="2" type="ORF">BK138_35120</name>
</gene>
<protein>
    <submittedName>
        <fullName evidence="2">Uncharacterized protein</fullName>
    </submittedName>
</protein>
<feature type="transmembrane region" description="Helical" evidence="1">
    <location>
        <begin position="120"/>
        <end position="141"/>
    </location>
</feature>
<comment type="caution">
    <text evidence="2">The sequence shown here is derived from an EMBL/GenBank/DDBJ whole genome shotgun (WGS) entry which is preliminary data.</text>
</comment>
<dbReference type="EMBL" id="MRTP01000028">
    <property type="protein sequence ID" value="OMF43996.1"/>
    <property type="molecule type" value="Genomic_DNA"/>
</dbReference>
<sequence>MSYQDVEDVQQILEQISVKAWLAYSLGSWQWWTLLVASIVPWLIWWRFVDKDRGRELLTYGVVFSLMALILDNLGTFFNFWGYNIKLLPLTVNFFSGNCSVFPVVFMFMCQLCKSWKTFVISSVIIAAVFSYICEPLFIVFNMYRYSKPWSHTYSFIRFVLVFSLVRWTVRRIHKHLR</sequence>